<name>A0ABP1BKW7_9BRYO</name>
<organism evidence="1 2">
    <name type="scientific">Sphagnum jensenii</name>
    <dbReference type="NCBI Taxonomy" id="128206"/>
    <lineage>
        <taxon>Eukaryota</taxon>
        <taxon>Viridiplantae</taxon>
        <taxon>Streptophyta</taxon>
        <taxon>Embryophyta</taxon>
        <taxon>Bryophyta</taxon>
        <taxon>Sphagnophytina</taxon>
        <taxon>Sphagnopsida</taxon>
        <taxon>Sphagnales</taxon>
        <taxon>Sphagnaceae</taxon>
        <taxon>Sphagnum</taxon>
    </lineage>
</organism>
<accession>A0ABP1BKW7</accession>
<evidence type="ECO:0000313" key="2">
    <source>
        <dbReference type="Proteomes" id="UP001497522"/>
    </source>
</evidence>
<dbReference type="EMBL" id="OZ023706">
    <property type="protein sequence ID" value="CAK9876200.1"/>
    <property type="molecule type" value="Genomic_DNA"/>
</dbReference>
<gene>
    <name evidence="1" type="ORF">CSSPJE1EN2_LOCUS18422</name>
</gene>
<evidence type="ECO:0000313" key="1">
    <source>
        <dbReference type="EMBL" id="CAK9876200.1"/>
    </source>
</evidence>
<sequence length="83" mass="9420">MFIKDGPEHGLHLQLHKSSITSDVDVINMRCLFLASIKFKTFDDGEKTLGCPIGLDLYVQDLIKVKINNIQSILDRISYINDL</sequence>
<proteinExistence type="predicted"/>
<keyword evidence="2" id="KW-1185">Reference proteome</keyword>
<protein>
    <submittedName>
        <fullName evidence="1">Uncharacterized protein</fullName>
    </submittedName>
</protein>
<reference evidence="1" key="1">
    <citation type="submission" date="2024-03" db="EMBL/GenBank/DDBJ databases">
        <authorList>
            <consortium name="ELIXIR-Norway"/>
            <consortium name="Elixir Norway"/>
        </authorList>
    </citation>
    <scope>NUCLEOTIDE SEQUENCE</scope>
</reference>
<dbReference type="Proteomes" id="UP001497522">
    <property type="component" value="Chromosome 5"/>
</dbReference>